<evidence type="ECO:0000256" key="2">
    <source>
        <dbReference type="ARBA" id="ARBA00005594"/>
    </source>
</evidence>
<evidence type="ECO:0000256" key="8">
    <source>
        <dbReference type="ARBA" id="ARBA00022917"/>
    </source>
</evidence>
<dbReference type="InterPro" id="IPR009008">
    <property type="entry name" value="Val/Leu/Ile-tRNA-synth_edit"/>
</dbReference>
<dbReference type="OrthoDB" id="629407at2759"/>
<dbReference type="GO" id="GO:0006438">
    <property type="term" value="P:valyl-tRNA aminoacylation"/>
    <property type="evidence" value="ECO:0007669"/>
    <property type="project" value="InterPro"/>
</dbReference>
<dbReference type="NCBIfam" id="TIGR00422">
    <property type="entry name" value="valS"/>
    <property type="match status" value="1"/>
</dbReference>
<dbReference type="GO" id="GO:0002161">
    <property type="term" value="F:aminoacyl-tRNA deacylase activity"/>
    <property type="evidence" value="ECO:0007669"/>
    <property type="project" value="InterPro"/>
</dbReference>
<keyword evidence="17" id="KW-1185">Reference proteome</keyword>
<dbReference type="Gene3D" id="1.10.730.10">
    <property type="entry name" value="Isoleucyl-tRNA Synthetase, Domain 1"/>
    <property type="match status" value="1"/>
</dbReference>
<dbReference type="FunFam" id="3.90.740.10:FF:000005">
    <property type="entry name" value="Valine--tRNA ligase, mitochondrial"/>
    <property type="match status" value="1"/>
</dbReference>
<dbReference type="CDD" id="cd00817">
    <property type="entry name" value="ValRS_core"/>
    <property type="match status" value="1"/>
</dbReference>
<organism evidence="16 17">
    <name type="scientific">Dimorphilus gyrociliatus</name>
    <dbReference type="NCBI Taxonomy" id="2664684"/>
    <lineage>
        <taxon>Eukaryota</taxon>
        <taxon>Metazoa</taxon>
        <taxon>Spiralia</taxon>
        <taxon>Lophotrochozoa</taxon>
        <taxon>Annelida</taxon>
        <taxon>Polychaeta</taxon>
        <taxon>Polychaeta incertae sedis</taxon>
        <taxon>Dinophilidae</taxon>
        <taxon>Dimorphilus</taxon>
    </lineage>
</organism>
<dbReference type="InterPro" id="IPR002300">
    <property type="entry name" value="aa-tRNA-synth_Ia"/>
</dbReference>
<feature type="coiled-coil region" evidence="13">
    <location>
        <begin position="24"/>
        <end position="58"/>
    </location>
</feature>
<dbReference type="EMBL" id="CAJFCJ010000018">
    <property type="protein sequence ID" value="CAD5122783.1"/>
    <property type="molecule type" value="Genomic_DNA"/>
</dbReference>
<evidence type="ECO:0000259" key="14">
    <source>
        <dbReference type="Pfam" id="PF00133"/>
    </source>
</evidence>
<reference evidence="16 17" key="1">
    <citation type="submission" date="2020-08" db="EMBL/GenBank/DDBJ databases">
        <authorList>
            <person name="Hejnol A."/>
        </authorList>
    </citation>
    <scope>NUCLEOTIDE SEQUENCE [LARGE SCALE GENOMIC DNA]</scope>
</reference>
<keyword evidence="7 12" id="KW-0067">ATP-binding</keyword>
<feature type="domain" description="Aminoacyl-tRNA synthetase class Ia" evidence="14">
    <location>
        <begin position="91"/>
        <end position="694"/>
    </location>
</feature>
<evidence type="ECO:0000256" key="6">
    <source>
        <dbReference type="ARBA" id="ARBA00022741"/>
    </source>
</evidence>
<evidence type="ECO:0000256" key="3">
    <source>
        <dbReference type="ARBA" id="ARBA00013169"/>
    </source>
</evidence>
<keyword evidence="4" id="KW-0963">Cytoplasm</keyword>
<dbReference type="FunFam" id="3.40.50.620:FF:000078">
    <property type="entry name" value="Valine--tRNA ligase, mitochondrial"/>
    <property type="match status" value="1"/>
</dbReference>
<dbReference type="Pfam" id="PF00133">
    <property type="entry name" value="tRNA-synt_1"/>
    <property type="match status" value="1"/>
</dbReference>
<dbReference type="Gene3D" id="3.40.50.620">
    <property type="entry name" value="HUPs"/>
    <property type="match status" value="2"/>
</dbReference>
<dbReference type="FunFam" id="3.40.50.620:FF:000020">
    <property type="entry name" value="Valine--tRNA ligase, mitochondrial"/>
    <property type="match status" value="1"/>
</dbReference>
<accession>A0A7I8W4G9</accession>
<keyword evidence="8 12" id="KW-0648">Protein biosynthesis</keyword>
<keyword evidence="13" id="KW-0175">Coiled coil</keyword>
<dbReference type="Proteomes" id="UP000549394">
    <property type="component" value="Unassembled WGS sequence"/>
</dbReference>
<keyword evidence="5 12" id="KW-0436">Ligase</keyword>
<protein>
    <recommendedName>
        <fullName evidence="3">valine--tRNA ligase</fullName>
        <ecNumber evidence="3">6.1.1.9</ecNumber>
    </recommendedName>
    <alternativeName>
        <fullName evidence="10">Valyl-tRNA synthetase</fullName>
    </alternativeName>
</protein>
<comment type="caution">
    <text evidence="16">The sequence shown here is derived from an EMBL/GenBank/DDBJ whole genome shotgun (WGS) entry which is preliminary data.</text>
</comment>
<dbReference type="SUPFAM" id="SSF47323">
    <property type="entry name" value="Anticodon-binding domain of a subclass of class I aminoacyl-tRNA synthetases"/>
    <property type="match status" value="1"/>
</dbReference>
<evidence type="ECO:0000259" key="15">
    <source>
        <dbReference type="Pfam" id="PF08264"/>
    </source>
</evidence>
<dbReference type="GO" id="GO:0005524">
    <property type="term" value="F:ATP binding"/>
    <property type="evidence" value="ECO:0007669"/>
    <property type="project" value="UniProtKB-KW"/>
</dbReference>
<dbReference type="SUPFAM" id="SSF50677">
    <property type="entry name" value="ValRS/IleRS/LeuRS editing domain"/>
    <property type="match status" value="1"/>
</dbReference>
<keyword evidence="9 12" id="KW-0030">Aminoacyl-tRNA synthetase</keyword>
<comment type="catalytic activity">
    <reaction evidence="11">
        <text>tRNA(Val) + L-valine + ATP = L-valyl-tRNA(Val) + AMP + diphosphate</text>
        <dbReference type="Rhea" id="RHEA:10704"/>
        <dbReference type="Rhea" id="RHEA-COMP:9672"/>
        <dbReference type="Rhea" id="RHEA-COMP:9708"/>
        <dbReference type="ChEBI" id="CHEBI:30616"/>
        <dbReference type="ChEBI" id="CHEBI:33019"/>
        <dbReference type="ChEBI" id="CHEBI:57762"/>
        <dbReference type="ChEBI" id="CHEBI:78442"/>
        <dbReference type="ChEBI" id="CHEBI:78537"/>
        <dbReference type="ChEBI" id="CHEBI:456215"/>
        <dbReference type="EC" id="6.1.1.9"/>
    </reaction>
</comment>
<evidence type="ECO:0000256" key="4">
    <source>
        <dbReference type="ARBA" id="ARBA00022490"/>
    </source>
</evidence>
<proteinExistence type="inferred from homology"/>
<evidence type="ECO:0000313" key="16">
    <source>
        <dbReference type="EMBL" id="CAD5122783.1"/>
    </source>
</evidence>
<dbReference type="PANTHER" id="PTHR11946">
    <property type="entry name" value="VALYL-TRNA SYNTHETASES"/>
    <property type="match status" value="1"/>
</dbReference>
<evidence type="ECO:0000256" key="11">
    <source>
        <dbReference type="ARBA" id="ARBA00047552"/>
    </source>
</evidence>
<feature type="domain" description="Methionyl/Valyl/Leucyl/Isoleucyl-tRNA synthetase anticodon-binding" evidence="15">
    <location>
        <begin position="748"/>
        <end position="887"/>
    </location>
</feature>
<dbReference type="InterPro" id="IPR013155">
    <property type="entry name" value="M/V/L/I-tRNA-synth_anticd-bd"/>
</dbReference>
<gene>
    <name evidence="16" type="ORF">DGYR_LOCUS10546</name>
</gene>
<dbReference type="EC" id="6.1.1.9" evidence="3"/>
<sequence length="946" mass="109765">MKMLVNLRRVTVNSSNINISRSISKLEEKKLRKEKRKLERLENQRKKLEKRDAKEKVDDSYYDRTLKAGDKKNVTLGLPSKYNSQFVESTWYDWWAKEGFFTPKAEKDKNSFTICLPPPNVTGTLHLGHALGVVIEDSIIRYHRMNGKNALYIPGCDHAGIATQVIVEKYLAKQGKTRNDMEREEFIAQAQIWKNEKTAEISQQLKKLGASVDWNKFCFTMDDNMNQAVHEAFLKLFHKGLIYRANKLINHCCTLNSTISDIEIENVEIKTPTKLKIPGYDEKLEFGKIVEFSYPIFDSKNEEIVVATTRLETMLGDVAIAVNPRDNRYSSLHNKKVIHPITKRLLPIICDESVDMEFGTGAVKITPAHDFSDMAMAERHNLRKDITVIDDKGYMINCPFPFSGLPRFIARMAVKDSLKSFGYYKGEKEHSMSLPICSRSGDVIEPRVKAQWFINSKEMANRAIEVVQNGKLKFKPAYFENIWNNWLENIQDWCISRQLWWGHRIPAYNVLGVNDDSVWIAARNFEDAKRITREKFGIDDTEFSLKQDDDVLDTWFSSSLYPLSSLGWPQNTRDFRNFFPTNVLDTGSDILFFWVARMVMMSLELTNQLPFDTVLLHSVIRDGNGRKMSKSLGNVIDPMDVINGTSLESLKNRLDDSNLSTTEIKTAKECQEKDFPFGIESCGSDALRFALASYNFYEPHVNININHIVTSKRFCNKIWNTFKFIQNRPSTKQNINLKEELNIMSSTDKWILSRLYNVIKDEDFKSYELYRICDKLESFWKNDFSDIYLEYAKNELDNELITNILNVVLETLIKALHPFMPFITEELYQRMRIRGKRESICITPYPKSEDFEAFKNEALENNMQYARNIVSAIRSKRTQLKLTTEKQNVYISTTCAEKLNIVESFSTVIKLLSKSATVETFTKYDKLDKNWQECSTIDDCKIFIKY</sequence>
<dbReference type="InterPro" id="IPR014729">
    <property type="entry name" value="Rossmann-like_a/b/a_fold"/>
</dbReference>
<evidence type="ECO:0000313" key="17">
    <source>
        <dbReference type="Proteomes" id="UP000549394"/>
    </source>
</evidence>
<dbReference type="NCBIfam" id="NF004349">
    <property type="entry name" value="PRK05729.1"/>
    <property type="match status" value="1"/>
</dbReference>
<dbReference type="InterPro" id="IPR001412">
    <property type="entry name" value="aa-tRNA-synth_I_CS"/>
</dbReference>
<dbReference type="PANTHER" id="PTHR11946:SF109">
    <property type="entry name" value="VALINE--TRNA LIGASE"/>
    <property type="match status" value="1"/>
</dbReference>
<dbReference type="GO" id="GO:0005829">
    <property type="term" value="C:cytosol"/>
    <property type="evidence" value="ECO:0007669"/>
    <property type="project" value="TreeGrafter"/>
</dbReference>
<dbReference type="AlphaFoldDB" id="A0A7I8W4G9"/>
<dbReference type="GO" id="GO:0004832">
    <property type="term" value="F:valine-tRNA ligase activity"/>
    <property type="evidence" value="ECO:0007669"/>
    <property type="project" value="UniProtKB-EC"/>
</dbReference>
<comment type="subcellular location">
    <subcellularLocation>
        <location evidence="1">Cytoplasm</location>
    </subcellularLocation>
</comment>
<dbReference type="SUPFAM" id="SSF52374">
    <property type="entry name" value="Nucleotidylyl transferase"/>
    <property type="match status" value="1"/>
</dbReference>
<evidence type="ECO:0000256" key="13">
    <source>
        <dbReference type="SAM" id="Coils"/>
    </source>
</evidence>
<evidence type="ECO:0000256" key="9">
    <source>
        <dbReference type="ARBA" id="ARBA00023146"/>
    </source>
</evidence>
<dbReference type="InterPro" id="IPR002303">
    <property type="entry name" value="Valyl-tRNA_ligase"/>
</dbReference>
<dbReference type="InterPro" id="IPR009080">
    <property type="entry name" value="tRNAsynth_Ia_anticodon-bd"/>
</dbReference>
<evidence type="ECO:0000256" key="7">
    <source>
        <dbReference type="ARBA" id="ARBA00022840"/>
    </source>
</evidence>
<comment type="similarity">
    <text evidence="2 12">Belongs to the class-I aminoacyl-tRNA synthetase family.</text>
</comment>
<dbReference type="InterPro" id="IPR033705">
    <property type="entry name" value="Anticodon_Ia_Val"/>
</dbReference>
<evidence type="ECO:0000256" key="1">
    <source>
        <dbReference type="ARBA" id="ARBA00004496"/>
    </source>
</evidence>
<dbReference type="CDD" id="cd07962">
    <property type="entry name" value="Anticodon_Ia_Val"/>
    <property type="match status" value="1"/>
</dbReference>
<dbReference type="PROSITE" id="PS00178">
    <property type="entry name" value="AA_TRNA_LIGASE_I"/>
    <property type="match status" value="1"/>
</dbReference>
<name>A0A7I8W4G9_9ANNE</name>
<evidence type="ECO:0000256" key="5">
    <source>
        <dbReference type="ARBA" id="ARBA00022598"/>
    </source>
</evidence>
<dbReference type="Gene3D" id="3.90.740.10">
    <property type="entry name" value="Valyl/Leucyl/Isoleucyl-tRNA synthetase, editing domain"/>
    <property type="match status" value="1"/>
</dbReference>
<dbReference type="PRINTS" id="PR00986">
    <property type="entry name" value="TRNASYNTHVAL"/>
</dbReference>
<dbReference type="Pfam" id="PF08264">
    <property type="entry name" value="Anticodon_1"/>
    <property type="match status" value="1"/>
</dbReference>
<keyword evidence="6 12" id="KW-0547">Nucleotide-binding</keyword>
<evidence type="ECO:0000256" key="10">
    <source>
        <dbReference type="ARBA" id="ARBA00029936"/>
    </source>
</evidence>
<evidence type="ECO:0000256" key="12">
    <source>
        <dbReference type="RuleBase" id="RU363035"/>
    </source>
</evidence>